<dbReference type="AlphaFoldDB" id="A0A9Q0AQR9"/>
<comment type="similarity">
    <text evidence="1">Belongs to the FAD-binding monooxygenase family.</text>
</comment>
<dbReference type="GO" id="GO:0050661">
    <property type="term" value="F:NADP binding"/>
    <property type="evidence" value="ECO:0007669"/>
    <property type="project" value="InterPro"/>
</dbReference>
<accession>A0A9Q0AQR9</accession>
<keyword evidence="2" id="KW-0285">Flavoprotein</keyword>
<keyword evidence="5" id="KW-0472">Membrane</keyword>
<keyword evidence="7" id="KW-1185">Reference proteome</keyword>
<dbReference type="PANTHER" id="PTHR42877:SF10">
    <property type="entry name" value="L-ORNITHINE N(5)-OXYGENASE"/>
    <property type="match status" value="1"/>
</dbReference>
<dbReference type="InterPro" id="IPR036188">
    <property type="entry name" value="FAD/NAD-bd_sf"/>
</dbReference>
<keyword evidence="4" id="KW-0560">Oxidoreductase</keyword>
<organism evidence="6 7">
    <name type="scientific">Neoarthrinium moseri</name>
    <dbReference type="NCBI Taxonomy" id="1658444"/>
    <lineage>
        <taxon>Eukaryota</taxon>
        <taxon>Fungi</taxon>
        <taxon>Dikarya</taxon>
        <taxon>Ascomycota</taxon>
        <taxon>Pezizomycotina</taxon>
        <taxon>Sordariomycetes</taxon>
        <taxon>Xylariomycetidae</taxon>
        <taxon>Amphisphaeriales</taxon>
        <taxon>Apiosporaceae</taxon>
        <taxon>Neoarthrinium</taxon>
    </lineage>
</organism>
<dbReference type="Gene3D" id="3.50.50.60">
    <property type="entry name" value="FAD/NAD(P)-binding domain"/>
    <property type="match status" value="3"/>
</dbReference>
<dbReference type="InterPro" id="IPR051209">
    <property type="entry name" value="FAD-bind_Monooxygenase_sf"/>
</dbReference>
<dbReference type="GO" id="GO:0050660">
    <property type="term" value="F:flavin adenine dinucleotide binding"/>
    <property type="evidence" value="ECO:0007669"/>
    <property type="project" value="InterPro"/>
</dbReference>
<dbReference type="Proteomes" id="UP000829685">
    <property type="component" value="Unassembled WGS sequence"/>
</dbReference>
<sequence length="569" mass="63792">MELQYYPIVIVGAGESGIATACRLKQKLGFHDFVLFDRQGDIGGTWYINRYPGVACDIPALLYSFSFAPNYSWTSLFPEGQEILSYLGDVCRKFRVTDHLRLNTEVTDAIWLQDEEEWELTLTHLAEGAGDLSAADRHARVQKHGEASVHLKRERVRAKILVSCVGGLVEPKAWPSDIPGVETFQGDMFHSARWDYSVPLADRNVVVIGAGSSAAQFVPRLTKAPFLAKSVTQLMKSPPWVNPRPPVPQAWRKYSRTVLNTVPGLGKLLRLLLFLGAESFWLLFGVSDFSVRRRKRFEARILRNLERTVSEKYRRILVPDYPVGCKRTVLDGQWLECLNEGNVDLTNRPLLSVQSSGVTLGPQPGYATEPSDETLQLPADVIILANGFDTSTFLHSLKVTGVGGKSLQEVWAERGGPHAYLGLGVDGFPNFFTILGPNTLSGHSSAILASENAISYMLNFVPGILSGEVRTVQIKTQPLLDYTADVQARTKTKVWPSCNSWYLGAKGWNSAVCPYSQLQFTFMCMFPRWHHWDVKYTEKGLAKRYFRRRAACFLVFSLTVMAVMLKFLR</sequence>
<proteinExistence type="inferred from homology"/>
<dbReference type="SUPFAM" id="SSF51905">
    <property type="entry name" value="FAD/NAD(P)-binding domain"/>
    <property type="match status" value="2"/>
</dbReference>
<keyword evidence="3" id="KW-0274">FAD</keyword>
<evidence type="ECO:0000313" key="7">
    <source>
        <dbReference type="Proteomes" id="UP000829685"/>
    </source>
</evidence>
<evidence type="ECO:0000256" key="3">
    <source>
        <dbReference type="ARBA" id="ARBA00022827"/>
    </source>
</evidence>
<dbReference type="EMBL" id="JAFIMR010000010">
    <property type="protein sequence ID" value="KAI1873445.1"/>
    <property type="molecule type" value="Genomic_DNA"/>
</dbReference>
<dbReference type="GO" id="GO:0004499">
    <property type="term" value="F:N,N-dimethylaniline monooxygenase activity"/>
    <property type="evidence" value="ECO:0007669"/>
    <property type="project" value="InterPro"/>
</dbReference>
<comment type="caution">
    <text evidence="6">The sequence shown here is derived from an EMBL/GenBank/DDBJ whole genome shotgun (WGS) entry which is preliminary data.</text>
</comment>
<evidence type="ECO:0000256" key="5">
    <source>
        <dbReference type="SAM" id="Phobius"/>
    </source>
</evidence>
<protein>
    <submittedName>
        <fullName evidence="6">Uncharacterized protein</fullName>
    </submittedName>
</protein>
<keyword evidence="5" id="KW-1133">Transmembrane helix</keyword>
<keyword evidence="5" id="KW-0812">Transmembrane</keyword>
<gene>
    <name evidence="6" type="ORF">JX265_005067</name>
</gene>
<name>A0A9Q0AQR9_9PEZI</name>
<evidence type="ECO:0000256" key="4">
    <source>
        <dbReference type="ARBA" id="ARBA00023002"/>
    </source>
</evidence>
<evidence type="ECO:0000313" key="6">
    <source>
        <dbReference type="EMBL" id="KAI1873445.1"/>
    </source>
</evidence>
<evidence type="ECO:0000256" key="1">
    <source>
        <dbReference type="ARBA" id="ARBA00010139"/>
    </source>
</evidence>
<evidence type="ECO:0000256" key="2">
    <source>
        <dbReference type="ARBA" id="ARBA00022630"/>
    </source>
</evidence>
<dbReference type="Pfam" id="PF13450">
    <property type="entry name" value="NAD_binding_8"/>
    <property type="match status" value="1"/>
</dbReference>
<dbReference type="PANTHER" id="PTHR42877">
    <property type="entry name" value="L-ORNITHINE N(5)-MONOOXYGENASE-RELATED"/>
    <property type="match status" value="1"/>
</dbReference>
<feature type="transmembrane region" description="Helical" evidence="5">
    <location>
        <begin position="550"/>
        <end position="568"/>
    </location>
</feature>
<dbReference type="Pfam" id="PF00743">
    <property type="entry name" value="FMO-like"/>
    <property type="match status" value="1"/>
</dbReference>
<reference evidence="6" key="1">
    <citation type="submission" date="2021-03" db="EMBL/GenBank/DDBJ databases">
        <title>Revisited historic fungal species revealed as producer of novel bioactive compounds through whole genome sequencing and comparative genomics.</title>
        <authorList>
            <person name="Vignolle G.A."/>
            <person name="Hochenegger N."/>
            <person name="Mach R.L."/>
            <person name="Mach-Aigner A.R."/>
            <person name="Javad Rahimi M."/>
            <person name="Salim K.A."/>
            <person name="Chan C.M."/>
            <person name="Lim L.B.L."/>
            <person name="Cai F."/>
            <person name="Druzhinina I.S."/>
            <person name="U'Ren J.M."/>
            <person name="Derntl C."/>
        </authorList>
    </citation>
    <scope>NUCLEOTIDE SEQUENCE</scope>
    <source>
        <strain evidence="6">TUCIM 5799</strain>
    </source>
</reference>
<dbReference type="InterPro" id="IPR020946">
    <property type="entry name" value="Flavin_mOase-like"/>
</dbReference>